<organism evidence="3 4">
    <name type="scientific">Temnothorax curvispinosus</name>
    <dbReference type="NCBI Taxonomy" id="300111"/>
    <lineage>
        <taxon>Eukaryota</taxon>
        <taxon>Metazoa</taxon>
        <taxon>Ecdysozoa</taxon>
        <taxon>Arthropoda</taxon>
        <taxon>Hexapoda</taxon>
        <taxon>Insecta</taxon>
        <taxon>Pterygota</taxon>
        <taxon>Neoptera</taxon>
        <taxon>Endopterygota</taxon>
        <taxon>Hymenoptera</taxon>
        <taxon>Apocrita</taxon>
        <taxon>Aculeata</taxon>
        <taxon>Formicoidea</taxon>
        <taxon>Formicidae</taxon>
        <taxon>Myrmicinae</taxon>
        <taxon>Temnothorax</taxon>
    </lineage>
</organism>
<gene>
    <name evidence="4" type="primary">LOC112466917</name>
</gene>
<dbReference type="Proteomes" id="UP000504618">
    <property type="component" value="Unplaced"/>
</dbReference>
<dbReference type="InterPro" id="IPR000305">
    <property type="entry name" value="GIY-YIG_endonuc"/>
</dbReference>
<feature type="domain" description="GIY-YIG" evidence="1">
    <location>
        <begin position="355"/>
        <end position="436"/>
    </location>
</feature>
<dbReference type="InterPro" id="IPR043502">
    <property type="entry name" value="DNA/RNA_pol_sf"/>
</dbReference>
<dbReference type="CDD" id="cd00304">
    <property type="entry name" value="RT_like"/>
    <property type="match status" value="1"/>
</dbReference>
<keyword evidence="3" id="KW-1185">Reference proteome</keyword>
<dbReference type="Pfam" id="PF26215">
    <property type="entry name" value="HTH_animal"/>
    <property type="match status" value="1"/>
</dbReference>
<dbReference type="InterPro" id="IPR058912">
    <property type="entry name" value="HTH_animal"/>
</dbReference>
<name>A0A6J1RE07_9HYME</name>
<accession>A0A6J1RE07</accession>
<dbReference type="OrthoDB" id="7551601at2759"/>
<feature type="domain" description="Reverse transcriptase" evidence="2">
    <location>
        <begin position="1"/>
        <end position="221"/>
    </location>
</feature>
<evidence type="ECO:0000313" key="4">
    <source>
        <dbReference type="RefSeq" id="XP_024891035.1"/>
    </source>
</evidence>
<dbReference type="Gene3D" id="3.40.1440.10">
    <property type="entry name" value="GIY-YIG endonuclease"/>
    <property type="match status" value="1"/>
</dbReference>
<dbReference type="PANTHER" id="PTHR21301">
    <property type="entry name" value="REVERSE TRANSCRIPTASE"/>
    <property type="match status" value="1"/>
</dbReference>
<proteinExistence type="predicted"/>
<dbReference type="InterPro" id="IPR000477">
    <property type="entry name" value="RT_dom"/>
</dbReference>
<sequence length="465" mass="53765">MIVLTVNSPLHALARFLQDVIQASVPKANSHINNSFDLVKKLSGMLIDDHFDLISLDAVSLFTNIPLDLAITSIRHRWQFISQNTDLPLDEFLSAIQFVFDSTYFIFDGVIYKQTFGSPMGSPLSPVIADLVLVDLEVRALERLPIVVPIYFRYIDDILMSMPRSLVNTVLEVFNSFHRRLQFTVEIGLNRINFLDTTVIINNGIIEFDWYHKPTFSGRYLNFFSHHPHCQKIGTIVGMVDRAFLLSHPRYQQKNIRMLIDILLANGYPFELVFKIVKKRIIKLINEQQRGSVMDAHATDSMVKDRFFVVPYINKITNSFCNTIKKFNLRTAIVGLNKLSWIIKPLKDKLHNNFLSGVVYKICCQDCDASYVGQTKRQLGTRIKEHRNQLSRNPRDLLVVSQHRLEGHEFDWDNVLIMDRERSYLRRSISEMFYIKRQNNGINLQEDTAGLSNNYTPVIEGLPHC</sequence>
<dbReference type="RefSeq" id="XP_024891035.1">
    <property type="nucleotide sequence ID" value="XM_025035267.1"/>
</dbReference>
<dbReference type="PROSITE" id="PS50878">
    <property type="entry name" value="RT_POL"/>
    <property type="match status" value="1"/>
</dbReference>
<reference evidence="4" key="1">
    <citation type="submission" date="2025-08" db="UniProtKB">
        <authorList>
            <consortium name="RefSeq"/>
        </authorList>
    </citation>
    <scope>IDENTIFICATION</scope>
    <source>
        <tissue evidence="4">Whole body</tissue>
    </source>
</reference>
<dbReference type="CDD" id="cd10442">
    <property type="entry name" value="GIY-YIG_PLEs"/>
    <property type="match status" value="1"/>
</dbReference>
<protein>
    <submittedName>
        <fullName evidence="4">Uncharacterized protein LOC112466917</fullName>
    </submittedName>
</protein>
<dbReference type="GeneID" id="112466917"/>
<evidence type="ECO:0000313" key="3">
    <source>
        <dbReference type="Proteomes" id="UP000504618"/>
    </source>
</evidence>
<dbReference type="GO" id="GO:0071897">
    <property type="term" value="P:DNA biosynthetic process"/>
    <property type="evidence" value="ECO:0007669"/>
    <property type="project" value="UniProtKB-ARBA"/>
</dbReference>
<evidence type="ECO:0000259" key="2">
    <source>
        <dbReference type="PROSITE" id="PS50878"/>
    </source>
</evidence>
<evidence type="ECO:0000259" key="1">
    <source>
        <dbReference type="PROSITE" id="PS50164"/>
    </source>
</evidence>
<dbReference type="PANTHER" id="PTHR21301:SF10">
    <property type="entry name" value="REVERSE TRANSCRIPTASE DOMAIN-CONTAINING PROTEIN"/>
    <property type="match status" value="1"/>
</dbReference>
<dbReference type="PROSITE" id="PS50164">
    <property type="entry name" value="GIY_YIG"/>
    <property type="match status" value="1"/>
</dbReference>
<dbReference type="SUPFAM" id="SSF56672">
    <property type="entry name" value="DNA/RNA polymerases"/>
    <property type="match status" value="1"/>
</dbReference>
<dbReference type="SUPFAM" id="SSF82771">
    <property type="entry name" value="GIY-YIG endonuclease"/>
    <property type="match status" value="1"/>
</dbReference>
<dbReference type="AlphaFoldDB" id="A0A6J1RE07"/>
<dbReference type="InterPro" id="IPR035901">
    <property type="entry name" value="GIY-YIG_endonuc_sf"/>
</dbReference>